<gene>
    <name evidence="3" type="ORF">DFL_003946</name>
</gene>
<dbReference type="GeneID" id="93586257"/>
<sequence length="182" mass="20266">MSAEEYRSSPFYPADQESLRTRRNANDPFGEKDIQAIGDDYKNTVHWPNKNEKMKEKRLLRMKEVLEQEFRDEGVDMELTLQDVDDLLEHKKIVARAEERKKAEEARRTLPIYEAKSGTHVANATGIGGILKGGGRGNVPMRRATAGRPGRGRLQALPAGSQVSPPGSRPSGGERENSLLPS</sequence>
<proteinExistence type="predicted"/>
<organism evidence="3 4">
    <name type="scientific">Arthrobotrys flagrans</name>
    <name type="common">Nematode-trapping fungus</name>
    <name type="synonym">Trichothecium flagrans</name>
    <dbReference type="NCBI Taxonomy" id="97331"/>
    <lineage>
        <taxon>Eukaryota</taxon>
        <taxon>Fungi</taxon>
        <taxon>Dikarya</taxon>
        <taxon>Ascomycota</taxon>
        <taxon>Pezizomycotina</taxon>
        <taxon>Orbiliomycetes</taxon>
        <taxon>Orbiliales</taxon>
        <taxon>Orbiliaceae</taxon>
        <taxon>Arthrobotrys</taxon>
    </lineage>
</organism>
<dbReference type="OrthoDB" id="5409206at2759"/>
<feature type="compositionally biased region" description="Basic and acidic residues" evidence="2">
    <location>
        <begin position="172"/>
        <end position="182"/>
    </location>
</feature>
<feature type="region of interest" description="Disordered" evidence="2">
    <location>
        <begin position="1"/>
        <end position="33"/>
    </location>
</feature>
<feature type="coiled-coil region" evidence="1">
    <location>
        <begin position="49"/>
        <end position="116"/>
    </location>
</feature>
<evidence type="ECO:0000256" key="2">
    <source>
        <dbReference type="SAM" id="MobiDB-lite"/>
    </source>
</evidence>
<feature type="region of interest" description="Disordered" evidence="2">
    <location>
        <begin position="127"/>
        <end position="182"/>
    </location>
</feature>
<reference evidence="3 4" key="1">
    <citation type="submission" date="2019-01" db="EMBL/GenBank/DDBJ databases">
        <title>Intercellular communication is required for trap formation in the nematode-trapping fungus Duddingtonia flagrans.</title>
        <authorList>
            <person name="Youssar L."/>
            <person name="Wernet V."/>
            <person name="Hensel N."/>
            <person name="Hildebrandt H.-G."/>
            <person name="Fischer R."/>
        </authorList>
    </citation>
    <scope>NUCLEOTIDE SEQUENCE [LARGE SCALE GENOMIC DNA]</scope>
    <source>
        <strain evidence="3 4">CBS H-5679</strain>
    </source>
</reference>
<protein>
    <submittedName>
        <fullName evidence="3">Uncharacterized protein</fullName>
    </submittedName>
</protein>
<dbReference type="EMBL" id="SAEB01000006">
    <property type="protein sequence ID" value="RVD85629.1"/>
    <property type="molecule type" value="Genomic_DNA"/>
</dbReference>
<keyword evidence="4" id="KW-1185">Reference proteome</keyword>
<evidence type="ECO:0000313" key="4">
    <source>
        <dbReference type="Proteomes" id="UP000283090"/>
    </source>
</evidence>
<dbReference type="VEuPathDB" id="FungiDB:DFL_003946"/>
<evidence type="ECO:0000256" key="1">
    <source>
        <dbReference type="SAM" id="Coils"/>
    </source>
</evidence>
<keyword evidence="1" id="KW-0175">Coiled coil</keyword>
<accession>A0A437A396</accession>
<feature type="compositionally biased region" description="Gly residues" evidence="2">
    <location>
        <begin position="127"/>
        <end position="137"/>
    </location>
</feature>
<name>A0A437A396_ARTFL</name>
<comment type="caution">
    <text evidence="3">The sequence shown here is derived from an EMBL/GenBank/DDBJ whole genome shotgun (WGS) entry which is preliminary data.</text>
</comment>
<evidence type="ECO:0000313" key="3">
    <source>
        <dbReference type="EMBL" id="RVD85629.1"/>
    </source>
</evidence>
<dbReference type="RefSeq" id="XP_067491173.1">
    <property type="nucleotide sequence ID" value="XM_067632956.1"/>
</dbReference>
<dbReference type="AlphaFoldDB" id="A0A437A396"/>
<dbReference type="Proteomes" id="UP000283090">
    <property type="component" value="Unassembled WGS sequence"/>
</dbReference>